<dbReference type="GO" id="GO:0000271">
    <property type="term" value="P:polysaccharide biosynthetic process"/>
    <property type="evidence" value="ECO:0007669"/>
    <property type="project" value="InterPro"/>
</dbReference>
<evidence type="ECO:0000256" key="1">
    <source>
        <dbReference type="ARBA" id="ARBA00004141"/>
    </source>
</evidence>
<keyword evidence="9" id="KW-1185">Reference proteome</keyword>
<dbReference type="InterPro" id="IPR007267">
    <property type="entry name" value="GtrA_DPMS_TM"/>
</dbReference>
<evidence type="ECO:0000256" key="6">
    <source>
        <dbReference type="SAM" id="Phobius"/>
    </source>
</evidence>
<evidence type="ECO:0000256" key="4">
    <source>
        <dbReference type="ARBA" id="ARBA00022989"/>
    </source>
</evidence>
<comment type="similarity">
    <text evidence="2">Belongs to the GtrA family.</text>
</comment>
<sequence>MSIASRGRLVDLAREAARFGAVGVCGIFVNLGVYNLLRDSTSLLVLQAGVIATLTAVAFNYVGFRWFTYRHCDPRRRLRRVALFLAFSAVGVVIENGVFYAATRGLGWSSPLRSSTGKAVGIALATAFRFWAYRTWVFTLLPSFPEPTRQPAGE</sequence>
<gene>
    <name evidence="8" type="ORF">SAMN05216223_11459</name>
</gene>
<feature type="transmembrane region" description="Helical" evidence="6">
    <location>
        <begin position="43"/>
        <end position="62"/>
    </location>
</feature>
<dbReference type="AlphaFoldDB" id="A0A1H6DD32"/>
<name>A0A1H6DD32_9ACTN</name>
<organism evidence="8 9">
    <name type="scientific">Actinacidiphila yanglinensis</name>
    <dbReference type="NCBI Taxonomy" id="310779"/>
    <lineage>
        <taxon>Bacteria</taxon>
        <taxon>Bacillati</taxon>
        <taxon>Actinomycetota</taxon>
        <taxon>Actinomycetes</taxon>
        <taxon>Kitasatosporales</taxon>
        <taxon>Streptomycetaceae</taxon>
        <taxon>Actinacidiphila</taxon>
    </lineage>
</organism>
<evidence type="ECO:0000313" key="8">
    <source>
        <dbReference type="EMBL" id="SEG83367.1"/>
    </source>
</evidence>
<feature type="transmembrane region" description="Helical" evidence="6">
    <location>
        <begin position="16"/>
        <end position="37"/>
    </location>
</feature>
<dbReference type="GO" id="GO:0005886">
    <property type="term" value="C:plasma membrane"/>
    <property type="evidence" value="ECO:0007669"/>
    <property type="project" value="TreeGrafter"/>
</dbReference>
<proteinExistence type="inferred from homology"/>
<protein>
    <submittedName>
        <fullName evidence="8">Putative flippase GtrA (Transmembrane translocase of bactoprenol-linked glucose)</fullName>
    </submittedName>
</protein>
<dbReference type="Pfam" id="PF04138">
    <property type="entry name" value="GtrA_DPMS_TM"/>
    <property type="match status" value="1"/>
</dbReference>
<feature type="transmembrane region" description="Helical" evidence="6">
    <location>
        <begin position="82"/>
        <end position="102"/>
    </location>
</feature>
<evidence type="ECO:0000256" key="3">
    <source>
        <dbReference type="ARBA" id="ARBA00022692"/>
    </source>
</evidence>
<dbReference type="RefSeq" id="WP_103888768.1">
    <property type="nucleotide sequence ID" value="NZ_FNVU01000014.1"/>
</dbReference>
<dbReference type="Proteomes" id="UP000236754">
    <property type="component" value="Unassembled WGS sequence"/>
</dbReference>
<dbReference type="PANTHER" id="PTHR38459">
    <property type="entry name" value="PROPHAGE BACTOPRENOL-LINKED GLUCOSE TRANSLOCASE HOMOLOG"/>
    <property type="match status" value="1"/>
</dbReference>
<dbReference type="EMBL" id="FNVU01000014">
    <property type="protein sequence ID" value="SEG83367.1"/>
    <property type="molecule type" value="Genomic_DNA"/>
</dbReference>
<evidence type="ECO:0000256" key="5">
    <source>
        <dbReference type="ARBA" id="ARBA00023136"/>
    </source>
</evidence>
<dbReference type="InterPro" id="IPR051401">
    <property type="entry name" value="GtrA_CellWall_Glycosyl"/>
</dbReference>
<comment type="subcellular location">
    <subcellularLocation>
        <location evidence="1">Membrane</location>
        <topology evidence="1">Multi-pass membrane protein</topology>
    </subcellularLocation>
</comment>
<reference evidence="8 9" key="1">
    <citation type="submission" date="2016-10" db="EMBL/GenBank/DDBJ databases">
        <authorList>
            <person name="de Groot N.N."/>
        </authorList>
    </citation>
    <scope>NUCLEOTIDE SEQUENCE [LARGE SCALE GENOMIC DNA]</scope>
    <source>
        <strain evidence="8 9">CGMCC 4.2023</strain>
    </source>
</reference>
<accession>A0A1H6DD32</accession>
<keyword evidence="4 6" id="KW-1133">Transmembrane helix</keyword>
<feature type="domain" description="GtrA/DPMS transmembrane" evidence="7">
    <location>
        <begin position="18"/>
        <end position="138"/>
    </location>
</feature>
<keyword evidence="3 6" id="KW-0812">Transmembrane</keyword>
<evidence type="ECO:0000313" key="9">
    <source>
        <dbReference type="Proteomes" id="UP000236754"/>
    </source>
</evidence>
<dbReference type="OrthoDB" id="9807815at2"/>
<dbReference type="PANTHER" id="PTHR38459:SF1">
    <property type="entry name" value="PROPHAGE BACTOPRENOL-LINKED GLUCOSE TRANSLOCASE HOMOLOG"/>
    <property type="match status" value="1"/>
</dbReference>
<evidence type="ECO:0000256" key="2">
    <source>
        <dbReference type="ARBA" id="ARBA00009399"/>
    </source>
</evidence>
<evidence type="ECO:0000259" key="7">
    <source>
        <dbReference type="Pfam" id="PF04138"/>
    </source>
</evidence>
<keyword evidence="5 6" id="KW-0472">Membrane</keyword>